<dbReference type="Proteomes" id="UP000693946">
    <property type="component" value="Linkage Group LG19"/>
</dbReference>
<proteinExistence type="predicted"/>
<evidence type="ECO:0000256" key="1">
    <source>
        <dbReference type="SAM" id="MobiDB-lite"/>
    </source>
</evidence>
<organism evidence="2 3">
    <name type="scientific">Solea senegalensis</name>
    <name type="common">Senegalese sole</name>
    <dbReference type="NCBI Taxonomy" id="28829"/>
    <lineage>
        <taxon>Eukaryota</taxon>
        <taxon>Metazoa</taxon>
        <taxon>Chordata</taxon>
        <taxon>Craniata</taxon>
        <taxon>Vertebrata</taxon>
        <taxon>Euteleostomi</taxon>
        <taxon>Actinopterygii</taxon>
        <taxon>Neopterygii</taxon>
        <taxon>Teleostei</taxon>
        <taxon>Neoteleostei</taxon>
        <taxon>Acanthomorphata</taxon>
        <taxon>Carangaria</taxon>
        <taxon>Pleuronectiformes</taxon>
        <taxon>Pleuronectoidei</taxon>
        <taxon>Soleidae</taxon>
        <taxon>Solea</taxon>
    </lineage>
</organism>
<protein>
    <submittedName>
        <fullName evidence="2">Uncharacterized protein</fullName>
    </submittedName>
</protein>
<dbReference type="AlphaFoldDB" id="A0AAV6RJJ8"/>
<comment type="caution">
    <text evidence="2">The sequence shown here is derived from an EMBL/GenBank/DDBJ whole genome shotgun (WGS) entry which is preliminary data.</text>
</comment>
<reference evidence="2 3" key="1">
    <citation type="journal article" date="2021" name="Sci. Rep.">
        <title>Chromosome anchoring in Senegalese sole (Solea senegalensis) reveals sex-associated markers and genome rearrangements in flatfish.</title>
        <authorList>
            <person name="Guerrero-Cozar I."/>
            <person name="Gomez-Garrido J."/>
            <person name="Berbel C."/>
            <person name="Martinez-Blanch J.F."/>
            <person name="Alioto T."/>
            <person name="Claros M.G."/>
            <person name="Gagnaire P.A."/>
            <person name="Manchado M."/>
        </authorList>
    </citation>
    <scope>NUCLEOTIDE SEQUENCE [LARGE SCALE GENOMIC DNA]</scope>
    <source>
        <strain evidence="2">Sse05_10M</strain>
    </source>
</reference>
<evidence type="ECO:0000313" key="2">
    <source>
        <dbReference type="EMBL" id="KAG7505598.1"/>
    </source>
</evidence>
<name>A0AAV6RJJ8_SOLSE</name>
<dbReference type="EMBL" id="JAGKHQ010000011">
    <property type="protein sequence ID" value="KAG7505598.1"/>
    <property type="molecule type" value="Genomic_DNA"/>
</dbReference>
<evidence type="ECO:0000313" key="3">
    <source>
        <dbReference type="Proteomes" id="UP000693946"/>
    </source>
</evidence>
<accession>A0AAV6RJJ8</accession>
<keyword evidence="3" id="KW-1185">Reference proteome</keyword>
<gene>
    <name evidence="2" type="ORF">JOB18_035509</name>
</gene>
<sequence length="54" mass="6369">MMIPVHSQKRKRVDESQQITLGPGAERELEQTKTKNNKRRNQTDARWHKAALWA</sequence>
<feature type="region of interest" description="Disordered" evidence="1">
    <location>
        <begin position="1"/>
        <end position="54"/>
    </location>
</feature>